<dbReference type="AlphaFoldDB" id="A0A0C3EWV1"/>
<keyword evidence="2" id="KW-1185">Reference proteome</keyword>
<evidence type="ECO:0000313" key="2">
    <source>
        <dbReference type="Proteomes" id="UP000054166"/>
    </source>
</evidence>
<dbReference type="EMBL" id="KN833149">
    <property type="protein sequence ID" value="KIM72231.1"/>
    <property type="molecule type" value="Genomic_DNA"/>
</dbReference>
<evidence type="ECO:0000313" key="1">
    <source>
        <dbReference type="EMBL" id="KIM72231.1"/>
    </source>
</evidence>
<sequence>MTRVPRPEQSIHHLQTIAHHPPAAQVNMSRDRAIIVVRGNFRLAEARHWKLCTQPRLSERPSSAFLTVINLAIYFLTPTTARMMMKIGKTIWTLLRLPGTMPDRQIPTLSRWFRITIARLAPGSITR</sequence>
<reference evidence="2" key="2">
    <citation type="submission" date="2015-01" db="EMBL/GenBank/DDBJ databases">
        <title>Evolutionary Origins and Diversification of the Mycorrhizal Mutualists.</title>
        <authorList>
            <consortium name="DOE Joint Genome Institute"/>
            <consortium name="Mycorrhizal Genomics Consortium"/>
            <person name="Kohler A."/>
            <person name="Kuo A."/>
            <person name="Nagy L.G."/>
            <person name="Floudas D."/>
            <person name="Copeland A."/>
            <person name="Barry K.W."/>
            <person name="Cichocki N."/>
            <person name="Veneault-Fourrey C."/>
            <person name="LaButti K."/>
            <person name="Lindquist E.A."/>
            <person name="Lipzen A."/>
            <person name="Lundell T."/>
            <person name="Morin E."/>
            <person name="Murat C."/>
            <person name="Riley R."/>
            <person name="Ohm R."/>
            <person name="Sun H."/>
            <person name="Tunlid A."/>
            <person name="Henrissat B."/>
            <person name="Grigoriev I.V."/>
            <person name="Hibbett D.S."/>
            <person name="Martin F."/>
        </authorList>
    </citation>
    <scope>NUCLEOTIDE SEQUENCE [LARGE SCALE GENOMIC DNA]</scope>
    <source>
        <strain evidence="2">F 1598</strain>
    </source>
</reference>
<name>A0A0C3EWV1_PILCF</name>
<reference evidence="1 2" key="1">
    <citation type="submission" date="2014-04" db="EMBL/GenBank/DDBJ databases">
        <authorList>
            <consortium name="DOE Joint Genome Institute"/>
            <person name="Kuo A."/>
            <person name="Tarkka M."/>
            <person name="Buscot F."/>
            <person name="Kohler A."/>
            <person name="Nagy L.G."/>
            <person name="Floudas D."/>
            <person name="Copeland A."/>
            <person name="Barry K.W."/>
            <person name="Cichocki N."/>
            <person name="Veneault-Fourrey C."/>
            <person name="LaButti K."/>
            <person name="Lindquist E.A."/>
            <person name="Lipzen A."/>
            <person name="Lundell T."/>
            <person name="Morin E."/>
            <person name="Murat C."/>
            <person name="Sun H."/>
            <person name="Tunlid A."/>
            <person name="Henrissat B."/>
            <person name="Grigoriev I.V."/>
            <person name="Hibbett D.S."/>
            <person name="Martin F."/>
            <person name="Nordberg H.P."/>
            <person name="Cantor M.N."/>
            <person name="Hua S.X."/>
        </authorList>
    </citation>
    <scope>NUCLEOTIDE SEQUENCE [LARGE SCALE GENOMIC DNA]</scope>
    <source>
        <strain evidence="1 2">F 1598</strain>
    </source>
</reference>
<dbReference type="InParanoid" id="A0A0C3EWV1"/>
<organism evidence="1 2">
    <name type="scientific">Piloderma croceum (strain F 1598)</name>
    <dbReference type="NCBI Taxonomy" id="765440"/>
    <lineage>
        <taxon>Eukaryota</taxon>
        <taxon>Fungi</taxon>
        <taxon>Dikarya</taxon>
        <taxon>Basidiomycota</taxon>
        <taxon>Agaricomycotina</taxon>
        <taxon>Agaricomycetes</taxon>
        <taxon>Agaricomycetidae</taxon>
        <taxon>Atheliales</taxon>
        <taxon>Atheliaceae</taxon>
        <taxon>Piloderma</taxon>
    </lineage>
</organism>
<dbReference type="HOGENOM" id="CLU_1971357_0_0_1"/>
<accession>A0A0C3EWV1</accession>
<protein>
    <submittedName>
        <fullName evidence="1">Uncharacterized protein</fullName>
    </submittedName>
</protein>
<dbReference type="Proteomes" id="UP000054166">
    <property type="component" value="Unassembled WGS sequence"/>
</dbReference>
<gene>
    <name evidence="1" type="ORF">PILCRDRAFT_743932</name>
</gene>
<proteinExistence type="predicted"/>